<accession>A0A9P6R9Y4</accession>
<dbReference type="Proteomes" id="UP000823405">
    <property type="component" value="Unassembled WGS sequence"/>
</dbReference>
<keyword evidence="2" id="KW-1185">Reference proteome</keyword>
<comment type="caution">
    <text evidence="1">The sequence shown here is derived from an EMBL/GenBank/DDBJ whole genome shotgun (WGS) entry which is preliminary data.</text>
</comment>
<name>A0A9P6R9Y4_9FUNG</name>
<dbReference type="OrthoDB" id="2387617at2759"/>
<sequence>TETLVVGSLGRFQQYFQNSAYHGSEASRFLTNVTTESLRNPWNASKNSLTRLDLHTSIMATKEITVTFFRRLQDLTHLQALCVSTKHIYDWVPVTFRIPHYVWKGKLPIAEKFSRSGCNNLNNSDYSNLQLPSVDFSFPSLREFIVKSSGFGAHILTLVTHAIFCIATMPALEHFLLEEGSIGKETLDVLKKGFPSQFKPIQTERLAWIENVHGHK</sequence>
<feature type="non-terminal residue" evidence="1">
    <location>
        <position position="1"/>
    </location>
</feature>
<dbReference type="EMBL" id="JAAAIN010000362">
    <property type="protein sequence ID" value="KAG0315630.1"/>
    <property type="molecule type" value="Genomic_DNA"/>
</dbReference>
<gene>
    <name evidence="1" type="ORF">BGZ97_008036</name>
</gene>
<evidence type="ECO:0000313" key="2">
    <source>
        <dbReference type="Proteomes" id="UP000823405"/>
    </source>
</evidence>
<proteinExistence type="predicted"/>
<organism evidence="1 2">
    <name type="scientific">Linnemannia gamsii</name>
    <dbReference type="NCBI Taxonomy" id="64522"/>
    <lineage>
        <taxon>Eukaryota</taxon>
        <taxon>Fungi</taxon>
        <taxon>Fungi incertae sedis</taxon>
        <taxon>Mucoromycota</taxon>
        <taxon>Mortierellomycotina</taxon>
        <taxon>Mortierellomycetes</taxon>
        <taxon>Mortierellales</taxon>
        <taxon>Mortierellaceae</taxon>
        <taxon>Linnemannia</taxon>
    </lineage>
</organism>
<evidence type="ECO:0000313" key="1">
    <source>
        <dbReference type="EMBL" id="KAG0315630.1"/>
    </source>
</evidence>
<protein>
    <submittedName>
        <fullName evidence="1">Uncharacterized protein</fullName>
    </submittedName>
</protein>
<dbReference type="AlphaFoldDB" id="A0A9P6R9Y4"/>
<reference evidence="1" key="1">
    <citation type="journal article" date="2020" name="Fungal Divers.">
        <title>Resolving the Mortierellaceae phylogeny through synthesis of multi-gene phylogenetics and phylogenomics.</title>
        <authorList>
            <person name="Vandepol N."/>
            <person name="Liber J."/>
            <person name="Desiro A."/>
            <person name="Na H."/>
            <person name="Kennedy M."/>
            <person name="Barry K."/>
            <person name="Grigoriev I.V."/>
            <person name="Miller A.N."/>
            <person name="O'Donnell K."/>
            <person name="Stajich J.E."/>
            <person name="Bonito G."/>
        </authorList>
    </citation>
    <scope>NUCLEOTIDE SEQUENCE</scope>
    <source>
        <strain evidence="1">NVP60</strain>
    </source>
</reference>